<name>B4L059_DROMO</name>
<keyword evidence="4" id="KW-1185">Reference proteome</keyword>
<dbReference type="InterPro" id="IPR002181">
    <property type="entry name" value="Fibrinogen_a/b/g_C_dom"/>
</dbReference>
<dbReference type="SUPFAM" id="SSF56496">
    <property type="entry name" value="Fibrinogen C-terminal domain-like"/>
    <property type="match status" value="1"/>
</dbReference>
<dbReference type="SMART" id="SM00186">
    <property type="entry name" value="FBG"/>
    <property type="match status" value="1"/>
</dbReference>
<dbReference type="Gene3D" id="3.90.215.10">
    <property type="entry name" value="Gamma Fibrinogen, chain A, domain 1"/>
    <property type="match status" value="1"/>
</dbReference>
<evidence type="ECO:0000313" key="4">
    <source>
        <dbReference type="Proteomes" id="UP000009192"/>
    </source>
</evidence>
<evidence type="ECO:0000259" key="2">
    <source>
        <dbReference type="PROSITE" id="PS51406"/>
    </source>
</evidence>
<dbReference type="OrthoDB" id="6145874at2759"/>
<organism evidence="3 4">
    <name type="scientific">Drosophila mojavensis</name>
    <name type="common">Fruit fly</name>
    <dbReference type="NCBI Taxonomy" id="7230"/>
    <lineage>
        <taxon>Eukaryota</taxon>
        <taxon>Metazoa</taxon>
        <taxon>Ecdysozoa</taxon>
        <taxon>Arthropoda</taxon>
        <taxon>Hexapoda</taxon>
        <taxon>Insecta</taxon>
        <taxon>Pterygota</taxon>
        <taxon>Neoptera</taxon>
        <taxon>Endopterygota</taxon>
        <taxon>Diptera</taxon>
        <taxon>Brachycera</taxon>
        <taxon>Muscomorpha</taxon>
        <taxon>Ephydroidea</taxon>
        <taxon>Drosophilidae</taxon>
        <taxon>Drosophila</taxon>
    </lineage>
</organism>
<dbReference type="PANTHER" id="PTHR19143">
    <property type="entry name" value="FIBRINOGEN/TENASCIN/ANGIOPOEITIN"/>
    <property type="match status" value="1"/>
</dbReference>
<dbReference type="Pfam" id="PF00147">
    <property type="entry name" value="Fibrinogen_C"/>
    <property type="match status" value="1"/>
</dbReference>
<protein>
    <recommendedName>
        <fullName evidence="2">Fibrinogen C-terminal domain-containing protein</fullName>
    </recommendedName>
</protein>
<reference evidence="3 4" key="1">
    <citation type="journal article" date="2007" name="Nature">
        <title>Evolution of genes and genomes on the Drosophila phylogeny.</title>
        <authorList>
            <consortium name="Drosophila 12 Genomes Consortium"/>
            <person name="Clark A.G."/>
            <person name="Eisen M.B."/>
            <person name="Smith D.R."/>
            <person name="Bergman C.M."/>
            <person name="Oliver B."/>
            <person name="Markow T.A."/>
            <person name="Kaufman T.C."/>
            <person name="Kellis M."/>
            <person name="Gelbart W."/>
            <person name="Iyer V.N."/>
            <person name="Pollard D.A."/>
            <person name="Sackton T.B."/>
            <person name="Larracuente A.M."/>
            <person name="Singh N.D."/>
            <person name="Abad J.P."/>
            <person name="Abt D.N."/>
            <person name="Adryan B."/>
            <person name="Aguade M."/>
            <person name="Akashi H."/>
            <person name="Anderson W.W."/>
            <person name="Aquadro C.F."/>
            <person name="Ardell D.H."/>
            <person name="Arguello R."/>
            <person name="Artieri C.G."/>
            <person name="Barbash D.A."/>
            <person name="Barker D."/>
            <person name="Barsanti P."/>
            <person name="Batterham P."/>
            <person name="Batzoglou S."/>
            <person name="Begun D."/>
            <person name="Bhutkar A."/>
            <person name="Blanco E."/>
            <person name="Bosak S.A."/>
            <person name="Bradley R.K."/>
            <person name="Brand A.D."/>
            <person name="Brent M.R."/>
            <person name="Brooks A.N."/>
            <person name="Brown R.H."/>
            <person name="Butlin R.K."/>
            <person name="Caggese C."/>
            <person name="Calvi B.R."/>
            <person name="Bernardo de Carvalho A."/>
            <person name="Caspi A."/>
            <person name="Castrezana S."/>
            <person name="Celniker S.E."/>
            <person name="Chang J.L."/>
            <person name="Chapple C."/>
            <person name="Chatterji S."/>
            <person name="Chinwalla A."/>
            <person name="Civetta A."/>
            <person name="Clifton S.W."/>
            <person name="Comeron J.M."/>
            <person name="Costello J.C."/>
            <person name="Coyne J.A."/>
            <person name="Daub J."/>
            <person name="David R.G."/>
            <person name="Delcher A.L."/>
            <person name="Delehaunty K."/>
            <person name="Do C.B."/>
            <person name="Ebling H."/>
            <person name="Edwards K."/>
            <person name="Eickbush T."/>
            <person name="Evans J.D."/>
            <person name="Filipski A."/>
            <person name="Findeiss S."/>
            <person name="Freyhult E."/>
            <person name="Fulton L."/>
            <person name="Fulton R."/>
            <person name="Garcia A.C."/>
            <person name="Gardiner A."/>
            <person name="Garfield D.A."/>
            <person name="Garvin B.E."/>
            <person name="Gibson G."/>
            <person name="Gilbert D."/>
            <person name="Gnerre S."/>
            <person name="Godfrey J."/>
            <person name="Good R."/>
            <person name="Gotea V."/>
            <person name="Gravely B."/>
            <person name="Greenberg A.J."/>
            <person name="Griffiths-Jones S."/>
            <person name="Gross S."/>
            <person name="Guigo R."/>
            <person name="Gustafson E.A."/>
            <person name="Haerty W."/>
            <person name="Hahn M.W."/>
            <person name="Halligan D.L."/>
            <person name="Halpern A.L."/>
            <person name="Halter G.M."/>
            <person name="Han M.V."/>
            <person name="Heger A."/>
            <person name="Hillier L."/>
            <person name="Hinrichs A.S."/>
            <person name="Holmes I."/>
            <person name="Hoskins R.A."/>
            <person name="Hubisz M.J."/>
            <person name="Hultmark D."/>
            <person name="Huntley M.A."/>
            <person name="Jaffe D.B."/>
            <person name="Jagadeeshan S."/>
            <person name="Jeck W.R."/>
            <person name="Johnson J."/>
            <person name="Jones C.D."/>
            <person name="Jordan W.C."/>
            <person name="Karpen G.H."/>
            <person name="Kataoka E."/>
            <person name="Keightley P.D."/>
            <person name="Kheradpour P."/>
            <person name="Kirkness E.F."/>
            <person name="Koerich L.B."/>
            <person name="Kristiansen K."/>
            <person name="Kudrna D."/>
            <person name="Kulathinal R.J."/>
            <person name="Kumar S."/>
            <person name="Kwok R."/>
            <person name="Lander E."/>
            <person name="Langley C.H."/>
            <person name="Lapoint R."/>
            <person name="Lazzaro B.P."/>
            <person name="Lee S.J."/>
            <person name="Levesque L."/>
            <person name="Li R."/>
            <person name="Lin C.F."/>
            <person name="Lin M.F."/>
            <person name="Lindblad-Toh K."/>
            <person name="Llopart A."/>
            <person name="Long M."/>
            <person name="Low L."/>
            <person name="Lozovsky E."/>
            <person name="Lu J."/>
            <person name="Luo M."/>
            <person name="Machado C.A."/>
            <person name="Makalowski W."/>
            <person name="Marzo M."/>
            <person name="Matsuda M."/>
            <person name="Matzkin L."/>
            <person name="McAllister B."/>
            <person name="McBride C.S."/>
            <person name="McKernan B."/>
            <person name="McKernan K."/>
            <person name="Mendez-Lago M."/>
            <person name="Minx P."/>
            <person name="Mollenhauer M.U."/>
            <person name="Montooth K."/>
            <person name="Mount S.M."/>
            <person name="Mu X."/>
            <person name="Myers E."/>
            <person name="Negre B."/>
            <person name="Newfeld S."/>
            <person name="Nielsen R."/>
            <person name="Noor M.A."/>
            <person name="O'Grady P."/>
            <person name="Pachter L."/>
            <person name="Papaceit M."/>
            <person name="Parisi M.J."/>
            <person name="Parisi M."/>
            <person name="Parts L."/>
            <person name="Pedersen J.S."/>
            <person name="Pesole G."/>
            <person name="Phillippy A.M."/>
            <person name="Ponting C.P."/>
            <person name="Pop M."/>
            <person name="Porcelli D."/>
            <person name="Powell J.R."/>
            <person name="Prohaska S."/>
            <person name="Pruitt K."/>
            <person name="Puig M."/>
            <person name="Quesneville H."/>
            <person name="Ram K.R."/>
            <person name="Rand D."/>
            <person name="Rasmussen M.D."/>
            <person name="Reed L.K."/>
            <person name="Reenan R."/>
            <person name="Reily A."/>
            <person name="Remington K.A."/>
            <person name="Rieger T.T."/>
            <person name="Ritchie M.G."/>
            <person name="Robin C."/>
            <person name="Rogers Y.H."/>
            <person name="Rohde C."/>
            <person name="Rozas J."/>
            <person name="Rubenfield M.J."/>
            <person name="Ruiz A."/>
            <person name="Russo S."/>
            <person name="Salzberg S.L."/>
            <person name="Sanchez-Gracia A."/>
            <person name="Saranga D.J."/>
            <person name="Sato H."/>
            <person name="Schaeffer S.W."/>
            <person name="Schatz M.C."/>
            <person name="Schlenke T."/>
            <person name="Schwartz R."/>
            <person name="Segarra C."/>
            <person name="Singh R.S."/>
            <person name="Sirot L."/>
            <person name="Sirota M."/>
            <person name="Sisneros N.B."/>
            <person name="Smith C.D."/>
            <person name="Smith T.F."/>
            <person name="Spieth J."/>
            <person name="Stage D.E."/>
            <person name="Stark A."/>
            <person name="Stephan W."/>
            <person name="Strausberg R.L."/>
            <person name="Strempel S."/>
            <person name="Sturgill D."/>
            <person name="Sutton G."/>
            <person name="Sutton G.G."/>
            <person name="Tao W."/>
            <person name="Teichmann S."/>
            <person name="Tobari Y.N."/>
            <person name="Tomimura Y."/>
            <person name="Tsolas J.M."/>
            <person name="Valente V.L."/>
            <person name="Venter E."/>
            <person name="Venter J.C."/>
            <person name="Vicario S."/>
            <person name="Vieira F.G."/>
            <person name="Vilella A.J."/>
            <person name="Villasante A."/>
            <person name="Walenz B."/>
            <person name="Wang J."/>
            <person name="Wasserman M."/>
            <person name="Watts T."/>
            <person name="Wilson D."/>
            <person name="Wilson R.K."/>
            <person name="Wing R.A."/>
            <person name="Wolfner M.F."/>
            <person name="Wong A."/>
            <person name="Wong G.K."/>
            <person name="Wu C.I."/>
            <person name="Wu G."/>
            <person name="Yamamoto D."/>
            <person name="Yang H.P."/>
            <person name="Yang S.P."/>
            <person name="Yorke J.A."/>
            <person name="Yoshida K."/>
            <person name="Zdobnov E."/>
            <person name="Zhang P."/>
            <person name="Zhang Y."/>
            <person name="Zimin A.V."/>
            <person name="Baldwin J."/>
            <person name="Abdouelleil A."/>
            <person name="Abdulkadir J."/>
            <person name="Abebe A."/>
            <person name="Abera B."/>
            <person name="Abreu J."/>
            <person name="Acer S.C."/>
            <person name="Aftuck L."/>
            <person name="Alexander A."/>
            <person name="An P."/>
            <person name="Anderson E."/>
            <person name="Anderson S."/>
            <person name="Arachi H."/>
            <person name="Azer M."/>
            <person name="Bachantsang P."/>
            <person name="Barry A."/>
            <person name="Bayul T."/>
            <person name="Berlin A."/>
            <person name="Bessette D."/>
            <person name="Bloom T."/>
            <person name="Blye J."/>
            <person name="Boguslavskiy L."/>
            <person name="Bonnet C."/>
            <person name="Boukhgalter B."/>
            <person name="Bourzgui I."/>
            <person name="Brown A."/>
            <person name="Cahill P."/>
            <person name="Channer S."/>
            <person name="Cheshatsang Y."/>
            <person name="Chuda L."/>
            <person name="Citroen M."/>
            <person name="Collymore A."/>
            <person name="Cooke P."/>
            <person name="Costello M."/>
            <person name="D'Aco K."/>
            <person name="Daza R."/>
            <person name="De Haan G."/>
            <person name="DeGray S."/>
            <person name="DeMaso C."/>
            <person name="Dhargay N."/>
            <person name="Dooley K."/>
            <person name="Dooley E."/>
            <person name="Doricent M."/>
            <person name="Dorje P."/>
            <person name="Dorjee K."/>
            <person name="Dupes A."/>
            <person name="Elong R."/>
            <person name="Falk J."/>
            <person name="Farina A."/>
            <person name="Faro S."/>
            <person name="Ferguson D."/>
            <person name="Fisher S."/>
            <person name="Foley C.D."/>
            <person name="Franke A."/>
            <person name="Friedrich D."/>
            <person name="Gadbois L."/>
            <person name="Gearin G."/>
            <person name="Gearin C.R."/>
            <person name="Giannoukos G."/>
            <person name="Goode T."/>
            <person name="Graham J."/>
            <person name="Grandbois E."/>
            <person name="Grewal S."/>
            <person name="Gyaltsen K."/>
            <person name="Hafez N."/>
            <person name="Hagos B."/>
            <person name="Hall J."/>
            <person name="Henson C."/>
            <person name="Hollinger A."/>
            <person name="Honan T."/>
            <person name="Huard M.D."/>
            <person name="Hughes L."/>
            <person name="Hurhula B."/>
            <person name="Husby M.E."/>
            <person name="Kamat A."/>
            <person name="Kanga B."/>
            <person name="Kashin S."/>
            <person name="Khazanovich D."/>
            <person name="Kisner P."/>
            <person name="Lance K."/>
            <person name="Lara M."/>
            <person name="Lee W."/>
            <person name="Lennon N."/>
            <person name="Letendre F."/>
            <person name="LeVine R."/>
            <person name="Lipovsky A."/>
            <person name="Liu X."/>
            <person name="Liu J."/>
            <person name="Liu S."/>
            <person name="Lokyitsang T."/>
            <person name="Lokyitsang Y."/>
            <person name="Lubonja R."/>
            <person name="Lui A."/>
            <person name="MacDonald P."/>
            <person name="Magnisalis V."/>
            <person name="Maru K."/>
            <person name="Matthews C."/>
            <person name="McCusker W."/>
            <person name="McDonough S."/>
            <person name="Mehta T."/>
            <person name="Meldrim J."/>
            <person name="Meneus L."/>
            <person name="Mihai O."/>
            <person name="Mihalev A."/>
            <person name="Mihova T."/>
            <person name="Mittelman R."/>
            <person name="Mlenga V."/>
            <person name="Montmayeur A."/>
            <person name="Mulrain L."/>
            <person name="Navidi A."/>
            <person name="Naylor J."/>
            <person name="Negash T."/>
            <person name="Nguyen T."/>
            <person name="Nguyen N."/>
            <person name="Nicol R."/>
            <person name="Norbu C."/>
            <person name="Norbu N."/>
            <person name="Novod N."/>
            <person name="O'Neill B."/>
            <person name="Osman S."/>
            <person name="Markiewicz E."/>
            <person name="Oyono O.L."/>
            <person name="Patti C."/>
            <person name="Phunkhang P."/>
            <person name="Pierre F."/>
            <person name="Priest M."/>
            <person name="Raghuraman S."/>
            <person name="Rege F."/>
            <person name="Reyes R."/>
            <person name="Rise C."/>
            <person name="Rogov P."/>
            <person name="Ross K."/>
            <person name="Ryan E."/>
            <person name="Settipalli S."/>
            <person name="Shea T."/>
            <person name="Sherpa N."/>
            <person name="Shi L."/>
            <person name="Shih D."/>
            <person name="Sparrow T."/>
            <person name="Spaulding J."/>
            <person name="Stalker J."/>
            <person name="Stange-Thomann N."/>
            <person name="Stavropoulos S."/>
            <person name="Stone C."/>
            <person name="Strader C."/>
            <person name="Tesfaye S."/>
            <person name="Thomson T."/>
            <person name="Thoulutsang Y."/>
            <person name="Thoulutsang D."/>
            <person name="Topham K."/>
            <person name="Topping I."/>
            <person name="Tsamla T."/>
            <person name="Vassiliev H."/>
            <person name="Vo A."/>
            <person name="Wangchuk T."/>
            <person name="Wangdi T."/>
            <person name="Weiand M."/>
            <person name="Wilkinson J."/>
            <person name="Wilson A."/>
            <person name="Yadav S."/>
            <person name="Young G."/>
            <person name="Yu Q."/>
            <person name="Zembek L."/>
            <person name="Zhong D."/>
            <person name="Zimmer A."/>
            <person name="Zwirko Z."/>
            <person name="Jaffe D.B."/>
            <person name="Alvarez P."/>
            <person name="Brockman W."/>
            <person name="Butler J."/>
            <person name="Chin C."/>
            <person name="Gnerre S."/>
            <person name="Grabherr M."/>
            <person name="Kleber M."/>
            <person name="Mauceli E."/>
            <person name="MacCallum I."/>
        </authorList>
    </citation>
    <scope>NUCLEOTIDE SEQUENCE [LARGE SCALE GENOMIC DNA]</scope>
    <source>
        <strain evidence="4">Tucson 15081-1352.22</strain>
    </source>
</reference>
<dbReference type="EMBL" id="CH933809">
    <property type="protein sequence ID" value="EDW19094.1"/>
    <property type="molecule type" value="Genomic_DNA"/>
</dbReference>
<dbReference type="InterPro" id="IPR036056">
    <property type="entry name" value="Fibrinogen-like_C"/>
</dbReference>
<dbReference type="InParanoid" id="B4L059"/>
<dbReference type="PROSITE" id="PS51406">
    <property type="entry name" value="FIBRINOGEN_C_2"/>
    <property type="match status" value="1"/>
</dbReference>
<dbReference type="PhylomeDB" id="B4L059"/>
<gene>
    <name evidence="3" type="primary">Dmoj\GI11712</name>
    <name evidence="3" type="ORF">Dmoj_GI11712</name>
</gene>
<keyword evidence="1" id="KW-0732">Signal</keyword>
<evidence type="ECO:0000313" key="3">
    <source>
        <dbReference type="EMBL" id="EDW19094.1"/>
    </source>
</evidence>
<dbReference type="HOGENOM" id="CLU_038628_1_1_1"/>
<sequence>MSIKVQYFVYILHLGYFATAAADEKPLNNVLQSKTIHIVDVNGSAGSMQINATYKNINTVNIANANQSLLADLIGTGLIKSPVVPAADVTAVISELKAQINSLNASVNYLGNLLTSHLAEMEMERERRSSGCSVIENANSVQVIQIPGYAPFRVLCDSDVEWIVIQRRYDGSIDFYRNWQAYRNGFGYYQGEFFLGLEYIHQLTTSRPYELYIELIDFENRMFYARYDNFLIGSEQEQYMLKSLGTYSGNAGDSLKYNLYDKFSTYDYDNDAWPGGSCANYYESGWWYKWNANSNLNGRYMKGGEKSVKGIWWYTLNGYYSLKSVGMFIRPKYTLL</sequence>
<feature type="signal peptide" evidence="1">
    <location>
        <begin position="1"/>
        <end position="22"/>
    </location>
</feature>
<dbReference type="AlphaFoldDB" id="B4L059"/>
<dbReference type="GO" id="GO:0005615">
    <property type="term" value="C:extracellular space"/>
    <property type="evidence" value="ECO:0007669"/>
    <property type="project" value="TreeGrafter"/>
</dbReference>
<evidence type="ECO:0000256" key="1">
    <source>
        <dbReference type="SAM" id="SignalP"/>
    </source>
</evidence>
<dbReference type="CDD" id="cd00087">
    <property type="entry name" value="FReD"/>
    <property type="match status" value="1"/>
</dbReference>
<accession>B4L059</accession>
<proteinExistence type="predicted"/>
<dbReference type="Proteomes" id="UP000009192">
    <property type="component" value="Unassembled WGS sequence"/>
</dbReference>
<dbReference type="eggNOG" id="KOG2579">
    <property type="taxonomic scope" value="Eukaryota"/>
</dbReference>
<dbReference type="KEGG" id="dmo:Dmoj_GI11712"/>
<dbReference type="InterPro" id="IPR014716">
    <property type="entry name" value="Fibrinogen_a/b/g_C_1"/>
</dbReference>
<dbReference type="OMA" id="NCANYYE"/>
<dbReference type="InterPro" id="IPR050373">
    <property type="entry name" value="Fibrinogen_C-term_domain"/>
</dbReference>
<feature type="chain" id="PRO_5002811808" description="Fibrinogen C-terminal domain-containing protein" evidence="1">
    <location>
        <begin position="23"/>
        <end position="336"/>
    </location>
</feature>
<feature type="domain" description="Fibrinogen C-terminal" evidence="2">
    <location>
        <begin position="123"/>
        <end position="333"/>
    </location>
</feature>
<dbReference type="PANTHER" id="PTHR19143:SF327">
    <property type="entry name" value="FI21813P1-RELATED"/>
    <property type="match status" value="1"/>
</dbReference>